<dbReference type="Proteomes" id="UP000013034">
    <property type="component" value="Unassembled WGS sequence"/>
</dbReference>
<accession>A0ABN0JGZ8</accession>
<protein>
    <recommendedName>
        <fullName evidence="1">DUF7944 domain-containing protein</fullName>
    </recommendedName>
</protein>
<proteinExistence type="predicted"/>
<dbReference type="InterPro" id="IPR057704">
    <property type="entry name" value="DUF7944"/>
</dbReference>
<evidence type="ECO:0000313" key="2">
    <source>
        <dbReference type="EMBL" id="ENU24530.1"/>
    </source>
</evidence>
<dbReference type="EMBL" id="APOI01000008">
    <property type="protein sequence ID" value="ENU24530.1"/>
    <property type="molecule type" value="Genomic_DNA"/>
</dbReference>
<reference evidence="2 3" key="1">
    <citation type="submission" date="2013-02" db="EMBL/GenBank/DDBJ databases">
        <title>The Genome Sequence of Acinetobacter sp. NIPH 809.</title>
        <authorList>
            <consortium name="The Broad Institute Genome Sequencing Platform"/>
            <consortium name="The Broad Institute Genome Sequencing Center for Infectious Disease"/>
            <person name="Cerqueira G."/>
            <person name="Feldgarden M."/>
            <person name="Courvalin P."/>
            <person name="Perichon B."/>
            <person name="Grillot-Courvalin C."/>
            <person name="Clermont D."/>
            <person name="Rocha E."/>
            <person name="Yoon E.-J."/>
            <person name="Nemec A."/>
            <person name="Walker B."/>
            <person name="Young S.K."/>
            <person name="Zeng Q."/>
            <person name="Gargeya S."/>
            <person name="Fitzgerald M."/>
            <person name="Haas B."/>
            <person name="Abouelleil A."/>
            <person name="Alvarado L."/>
            <person name="Arachchi H.M."/>
            <person name="Berlin A.M."/>
            <person name="Chapman S.B."/>
            <person name="Dewar J."/>
            <person name="Goldberg J."/>
            <person name="Griggs A."/>
            <person name="Gujja S."/>
            <person name="Hansen M."/>
            <person name="Howarth C."/>
            <person name="Imamovic A."/>
            <person name="Larimer J."/>
            <person name="McCowan C."/>
            <person name="Murphy C."/>
            <person name="Neiman D."/>
            <person name="Pearson M."/>
            <person name="Priest M."/>
            <person name="Roberts A."/>
            <person name="Saif S."/>
            <person name="Shea T."/>
            <person name="Sisk P."/>
            <person name="Sykes S."/>
            <person name="Wortman J."/>
            <person name="Nusbaum C."/>
            <person name="Birren B."/>
        </authorList>
    </citation>
    <scope>NUCLEOTIDE SEQUENCE [LARGE SCALE GENOMIC DNA]</scope>
    <source>
        <strain evidence="2 3">NIPH 809</strain>
    </source>
</reference>
<evidence type="ECO:0000313" key="3">
    <source>
        <dbReference type="Proteomes" id="UP000013034"/>
    </source>
</evidence>
<dbReference type="Pfam" id="PF25642">
    <property type="entry name" value="DUF7944"/>
    <property type="match status" value="1"/>
</dbReference>
<sequence>MVLEIYTAMRHLSNFIRIFGVSFTLLAAPVVFADEAVSVKEADALIKDDIANAQVLIEMCPNLIGKNAKFDQNIKKMVGSYLSNYSDKSASLDSLQKDAEFKTLLKDAREAASEVDKAEQKSVCDEVLNFEG</sequence>
<dbReference type="NCBIfam" id="NF047330">
    <property type="entry name" value="MCR_0457_fam"/>
    <property type="match status" value="1"/>
</dbReference>
<organism evidence="2 3">
    <name type="scientific">Acinetobacter proteolyticus</name>
    <dbReference type="NCBI Taxonomy" id="1776741"/>
    <lineage>
        <taxon>Bacteria</taxon>
        <taxon>Pseudomonadati</taxon>
        <taxon>Pseudomonadota</taxon>
        <taxon>Gammaproteobacteria</taxon>
        <taxon>Moraxellales</taxon>
        <taxon>Moraxellaceae</taxon>
        <taxon>Acinetobacter</taxon>
    </lineage>
</organism>
<gene>
    <name evidence="2" type="ORF">F993_00774</name>
</gene>
<evidence type="ECO:0000259" key="1">
    <source>
        <dbReference type="Pfam" id="PF25642"/>
    </source>
</evidence>
<keyword evidence="3" id="KW-1185">Reference proteome</keyword>
<name>A0ABN0JGZ8_9GAMM</name>
<feature type="domain" description="DUF7944" evidence="1">
    <location>
        <begin position="47"/>
        <end position="127"/>
    </location>
</feature>
<comment type="caution">
    <text evidence="2">The sequence shown here is derived from an EMBL/GenBank/DDBJ whole genome shotgun (WGS) entry which is preliminary data.</text>
</comment>